<evidence type="ECO:0000313" key="3">
    <source>
        <dbReference type="Proteomes" id="UP000035301"/>
    </source>
</evidence>
<dbReference type="EMBL" id="JXOJ01000001">
    <property type="protein sequence ID" value="KLK89165.1"/>
    <property type="molecule type" value="Genomic_DNA"/>
</dbReference>
<dbReference type="PATRIC" id="fig|1550566.3.peg.340"/>
<name>A0A0H1R1S9_9EURY</name>
<comment type="caution">
    <text evidence="2">The sequence shown here is derived from an EMBL/GenBank/DDBJ whole genome shotgun (WGS) entry which is preliminary data.</text>
</comment>
<dbReference type="Proteomes" id="UP000035301">
    <property type="component" value="Unassembled WGS sequence"/>
</dbReference>
<dbReference type="PANTHER" id="PTHR46637">
    <property type="entry name" value="TIS1421-TRANSPOSASE PROTEIN A"/>
    <property type="match status" value="1"/>
</dbReference>
<reference evidence="2 3" key="1">
    <citation type="journal article" date="2015" name="Int. J. Syst. Evol. Microbiol.">
        <title>Methanoculleus sediminis sp. nov., a methanogen from sediments near a submarine mud volcano.</title>
        <authorList>
            <person name="Chen S.C."/>
            <person name="Chen M.F."/>
            <person name="Lai M.C."/>
            <person name="Weng C.Y."/>
            <person name="Wu S.Y."/>
            <person name="Lin S."/>
            <person name="Yang T.F."/>
            <person name="Chen P.C."/>
        </authorList>
    </citation>
    <scope>NUCLEOTIDE SEQUENCE [LARGE SCALE GENOMIC DNA]</scope>
    <source>
        <strain evidence="2 3">S3Fa</strain>
    </source>
</reference>
<dbReference type="InterPro" id="IPR025161">
    <property type="entry name" value="IS402-like_dom"/>
</dbReference>
<dbReference type="AlphaFoldDB" id="A0A0H1R1S9"/>
<dbReference type="PANTHER" id="PTHR46637:SF1">
    <property type="entry name" value="BLL5188 PROTEIN"/>
    <property type="match status" value="1"/>
</dbReference>
<accession>A0A0H1R1S9</accession>
<feature type="domain" description="Insertion element IS402-like" evidence="1">
    <location>
        <begin position="7"/>
        <end position="79"/>
    </location>
</feature>
<sequence>MTFREIDDDFWEIVRRHLPPQKPHIGRPRRDPRNLFNGVLYVLTTGCAWSDVPVRYGTKSTVHRYHLELCRRGAYQAIFLDLLRSGYEFRKKESAAAGLAASTA</sequence>
<evidence type="ECO:0000313" key="2">
    <source>
        <dbReference type="EMBL" id="KLK89165.1"/>
    </source>
</evidence>
<evidence type="ECO:0000259" key="1">
    <source>
        <dbReference type="Pfam" id="PF13340"/>
    </source>
</evidence>
<dbReference type="InterPro" id="IPR052909">
    <property type="entry name" value="Transposase_6_like"/>
</dbReference>
<dbReference type="RefSeq" id="WP_048114297.1">
    <property type="nucleotide sequence ID" value="NZ_JXOJ01000001.1"/>
</dbReference>
<dbReference type="Pfam" id="PF13340">
    <property type="entry name" value="DUF4096"/>
    <property type="match status" value="1"/>
</dbReference>
<keyword evidence="3" id="KW-1185">Reference proteome</keyword>
<protein>
    <submittedName>
        <fullName evidence="2">Transposase</fullName>
    </submittedName>
</protein>
<organism evidence="2 3">
    <name type="scientific">Methanoculleus sediminis</name>
    <dbReference type="NCBI Taxonomy" id="1550566"/>
    <lineage>
        <taxon>Archaea</taxon>
        <taxon>Methanobacteriati</taxon>
        <taxon>Methanobacteriota</taxon>
        <taxon>Stenosarchaea group</taxon>
        <taxon>Methanomicrobia</taxon>
        <taxon>Methanomicrobiales</taxon>
        <taxon>Methanomicrobiaceae</taxon>
        <taxon>Methanoculleus</taxon>
    </lineage>
</organism>
<dbReference type="OrthoDB" id="108982at2157"/>
<proteinExistence type="predicted"/>
<gene>
    <name evidence="2" type="ORF">SZ63_01610</name>
</gene>